<dbReference type="SUPFAM" id="SSF55035">
    <property type="entry name" value="NAD-binding domain of HMG-CoA reductase"/>
    <property type="match status" value="1"/>
</dbReference>
<evidence type="ECO:0000313" key="6">
    <source>
        <dbReference type="Proteomes" id="UP000774947"/>
    </source>
</evidence>
<dbReference type="GO" id="GO:0004420">
    <property type="term" value="F:hydroxymethylglutaryl-CoA reductase (NADPH) activity"/>
    <property type="evidence" value="ECO:0007669"/>
    <property type="project" value="InterPro"/>
</dbReference>
<dbReference type="EC" id="1.1.1.88" evidence="3"/>
<dbReference type="PANTHER" id="PTHR10572">
    <property type="entry name" value="3-HYDROXY-3-METHYLGLUTARYL-COENZYME A REDUCTASE"/>
    <property type="match status" value="1"/>
</dbReference>
<sequence>MKFYELSRQERLAQLQQQGILSATSSEYLLNKLALSDQVLSAMVENNLGQFNLPFGVADNFVIDGQSYLIPMVTEEPSVIAAASNGAKRVAAGGGFITTVKERLLKAQVIIANVTDFADFTARFNEIAENLKQVANDAHPSIVRRGGGLHHFSINQVGSKFVEVELWIDPVAAFGANLANTIAEAVAQYLQTNMLNDQELITAAILSNSGQKMLAKVTCKVPFEVLATKKMSGQQVAQRIATLNDFAHLNADRGATENKGILNGVFAVALATGNDVRALSAATAAYLNAQNQTVLSTWQADLKTQTLHGQLTLPLTIGSVGGAINSLPGAQISLEILQQPTVEKLMGIMASVGLANNLAALRALVTSGIQAGHMRLQSANLAIQAGATGSEITTLQQQLNQANRADLALAQALLQQLRDKKGEQEND</sequence>
<comment type="similarity">
    <text evidence="1 3">Belongs to the HMG-CoA reductase family.</text>
</comment>
<dbReference type="GO" id="GO:0140643">
    <property type="term" value="F:hydroxymethylglutaryl-CoA reductase (NADH) activity"/>
    <property type="evidence" value="ECO:0007669"/>
    <property type="project" value="UniProtKB-EC"/>
</dbReference>
<comment type="caution">
    <text evidence="5">The sequence shown here is derived from an EMBL/GenBank/DDBJ whole genome shotgun (WGS) entry which is preliminary data.</text>
</comment>
<evidence type="ECO:0000256" key="1">
    <source>
        <dbReference type="ARBA" id="ARBA00007661"/>
    </source>
</evidence>
<dbReference type="NCBIfam" id="TIGR00532">
    <property type="entry name" value="HMG_CoA_R_NAD"/>
    <property type="match status" value="1"/>
</dbReference>
<evidence type="ECO:0000313" key="5">
    <source>
        <dbReference type="EMBL" id="HJE14682.1"/>
    </source>
</evidence>
<dbReference type="EMBL" id="DYXY01000027">
    <property type="protein sequence ID" value="HJE14682.1"/>
    <property type="molecule type" value="Genomic_DNA"/>
</dbReference>
<keyword evidence="2 3" id="KW-0560">Oxidoreductase</keyword>
<dbReference type="PANTHER" id="PTHR10572:SF24">
    <property type="entry name" value="3-HYDROXY-3-METHYLGLUTARYL-COENZYME A REDUCTASE"/>
    <property type="match status" value="1"/>
</dbReference>
<dbReference type="InterPro" id="IPR004553">
    <property type="entry name" value="HMG_CoA_Rdtase_bac-typ"/>
</dbReference>
<reference evidence="5" key="1">
    <citation type="journal article" date="2021" name="PeerJ">
        <title>Extensive microbial diversity within the chicken gut microbiome revealed by metagenomics and culture.</title>
        <authorList>
            <person name="Gilroy R."/>
            <person name="Ravi A."/>
            <person name="Getino M."/>
            <person name="Pursley I."/>
            <person name="Horton D.L."/>
            <person name="Alikhan N.F."/>
            <person name="Baker D."/>
            <person name="Gharbi K."/>
            <person name="Hall N."/>
            <person name="Watson M."/>
            <person name="Adriaenssens E.M."/>
            <person name="Foster-Nyarko E."/>
            <person name="Jarju S."/>
            <person name="Secka A."/>
            <person name="Antonio M."/>
            <person name="Oren A."/>
            <person name="Chaudhuri R.R."/>
            <person name="La Ragione R."/>
            <person name="Hildebrand F."/>
            <person name="Pallen M.J."/>
        </authorList>
    </citation>
    <scope>NUCLEOTIDE SEQUENCE</scope>
    <source>
        <strain evidence="5">CHK173-2119</strain>
    </source>
</reference>
<dbReference type="PROSITE" id="PS50065">
    <property type="entry name" value="HMG_COA_REDUCTASE_4"/>
    <property type="match status" value="1"/>
</dbReference>
<comment type="pathway">
    <text evidence="3">Metabolic intermediate metabolism; (R)-mevalonate degradation; (S)-3-hydroxy-3-methylglutaryl-CoA from (R)-mevalonate: step 1/1.</text>
</comment>
<keyword evidence="3" id="KW-0520">NAD</keyword>
<comment type="catalytic activity">
    <reaction evidence="3">
        <text>(R)-mevalonate + 2 NAD(+) + CoA = (3S)-3-hydroxy-3-methylglutaryl-CoA + 2 NADH + 2 H(+)</text>
        <dbReference type="Rhea" id="RHEA:14833"/>
        <dbReference type="ChEBI" id="CHEBI:15378"/>
        <dbReference type="ChEBI" id="CHEBI:36464"/>
        <dbReference type="ChEBI" id="CHEBI:43074"/>
        <dbReference type="ChEBI" id="CHEBI:57287"/>
        <dbReference type="ChEBI" id="CHEBI:57540"/>
        <dbReference type="ChEBI" id="CHEBI:57945"/>
        <dbReference type="EC" id="1.1.1.88"/>
    </reaction>
</comment>
<evidence type="ECO:0000256" key="4">
    <source>
        <dbReference type="SAM" id="Coils"/>
    </source>
</evidence>
<reference evidence="5" key="2">
    <citation type="submission" date="2021-09" db="EMBL/GenBank/DDBJ databases">
        <authorList>
            <person name="Gilroy R."/>
        </authorList>
    </citation>
    <scope>NUCLEOTIDE SEQUENCE</scope>
    <source>
        <strain evidence="5">CHK173-2119</strain>
    </source>
</reference>
<evidence type="ECO:0000256" key="3">
    <source>
        <dbReference type="RuleBase" id="RU361219"/>
    </source>
</evidence>
<dbReference type="Gene3D" id="1.10.8.660">
    <property type="match status" value="1"/>
</dbReference>
<organism evidence="5 6">
    <name type="scientific">Lapidilactobacillus dextrinicus</name>
    <dbReference type="NCBI Taxonomy" id="51664"/>
    <lineage>
        <taxon>Bacteria</taxon>
        <taxon>Bacillati</taxon>
        <taxon>Bacillota</taxon>
        <taxon>Bacilli</taxon>
        <taxon>Lactobacillales</taxon>
        <taxon>Lactobacillaceae</taxon>
        <taxon>Lapidilactobacillus</taxon>
    </lineage>
</organism>
<gene>
    <name evidence="5" type="ORF">K8W17_01205</name>
</gene>
<dbReference type="InterPro" id="IPR023074">
    <property type="entry name" value="HMG_CoA_Rdtase_cat_sf"/>
</dbReference>
<protein>
    <recommendedName>
        <fullName evidence="3">3-hydroxy-3-methylglutaryl coenzyme A reductase</fullName>
        <shortName evidence="3">HMG-CoA reductase</shortName>
        <ecNumber evidence="3">1.1.1.88</ecNumber>
    </recommendedName>
</protein>
<feature type="coiled-coil region" evidence="4">
    <location>
        <begin position="400"/>
        <end position="427"/>
    </location>
</feature>
<dbReference type="Gene3D" id="3.90.770.10">
    <property type="entry name" value="3-hydroxy-3-methylglutaryl-coenzyme A Reductase, Chain A, domain 2"/>
    <property type="match status" value="2"/>
</dbReference>
<dbReference type="AlphaFoldDB" id="A0A921B277"/>
<name>A0A921B277_9LACO</name>
<proteinExistence type="inferred from homology"/>
<dbReference type="InterPro" id="IPR002202">
    <property type="entry name" value="HMG_CoA_Rdtase"/>
</dbReference>
<accession>A0A921B277</accession>
<dbReference type="InterPro" id="IPR009023">
    <property type="entry name" value="HMG_CoA_Rdtase_NAD(P)-bd_sf"/>
</dbReference>
<dbReference type="InterPro" id="IPR009029">
    <property type="entry name" value="HMG_CoA_Rdtase_sub-bd_dom_sf"/>
</dbReference>
<dbReference type="Proteomes" id="UP000774947">
    <property type="component" value="Unassembled WGS sequence"/>
</dbReference>
<dbReference type="Pfam" id="PF00368">
    <property type="entry name" value="HMG-CoA_red"/>
    <property type="match status" value="1"/>
</dbReference>
<evidence type="ECO:0000256" key="2">
    <source>
        <dbReference type="ARBA" id="ARBA00023002"/>
    </source>
</evidence>
<keyword evidence="4" id="KW-0175">Coiled coil</keyword>
<dbReference type="SUPFAM" id="SSF56542">
    <property type="entry name" value="Substrate-binding domain of HMG-CoA reductase"/>
    <property type="match status" value="1"/>
</dbReference>
<dbReference type="GO" id="GO:0015936">
    <property type="term" value="P:coenzyme A metabolic process"/>
    <property type="evidence" value="ECO:0007669"/>
    <property type="project" value="InterPro"/>
</dbReference>